<proteinExistence type="predicted"/>
<protein>
    <recommendedName>
        <fullName evidence="5">Beta-Ig-H3/fasciclin</fullName>
    </recommendedName>
</protein>
<accession>A0A1X4GJF9</accession>
<dbReference type="AlphaFoldDB" id="A0A1X4GJF9"/>
<name>A0A1X4GJF9_9CYAN</name>
<feature type="region of interest" description="Disordered" evidence="1">
    <location>
        <begin position="20"/>
        <end position="66"/>
    </location>
</feature>
<dbReference type="PROSITE" id="PS51257">
    <property type="entry name" value="PROKAR_LIPOPROTEIN"/>
    <property type="match status" value="1"/>
</dbReference>
<sequence>MKTKIFGLAIVLSLATMLGACEGGTEPSGDATTTPAATTAPAEPTDSGTATPAATTEPTATPTTTP</sequence>
<organism evidence="3 4">
    <name type="scientific">Cylindrospermopsis raciborskii CENA303</name>
    <dbReference type="NCBI Taxonomy" id="1170769"/>
    <lineage>
        <taxon>Bacteria</taxon>
        <taxon>Bacillati</taxon>
        <taxon>Cyanobacteriota</taxon>
        <taxon>Cyanophyceae</taxon>
        <taxon>Nostocales</taxon>
        <taxon>Aphanizomenonaceae</taxon>
        <taxon>Cylindrospermopsis</taxon>
    </lineage>
</organism>
<evidence type="ECO:0008006" key="5">
    <source>
        <dbReference type="Google" id="ProtNLM"/>
    </source>
</evidence>
<evidence type="ECO:0000313" key="4">
    <source>
        <dbReference type="Proteomes" id="UP000192997"/>
    </source>
</evidence>
<feature type="chain" id="PRO_5012710641" description="Beta-Ig-H3/fasciclin" evidence="2">
    <location>
        <begin position="21"/>
        <end position="66"/>
    </location>
</feature>
<evidence type="ECO:0000256" key="1">
    <source>
        <dbReference type="SAM" id="MobiDB-lite"/>
    </source>
</evidence>
<comment type="caution">
    <text evidence="3">The sequence shown here is derived from an EMBL/GenBank/DDBJ whole genome shotgun (WGS) entry which is preliminary data.</text>
</comment>
<feature type="compositionally biased region" description="Low complexity" evidence="1">
    <location>
        <begin position="31"/>
        <end position="66"/>
    </location>
</feature>
<feature type="signal peptide" evidence="2">
    <location>
        <begin position="1"/>
        <end position="20"/>
    </location>
</feature>
<evidence type="ECO:0000313" key="3">
    <source>
        <dbReference type="EMBL" id="OSO97200.1"/>
    </source>
</evidence>
<gene>
    <name evidence="3" type="ORF">B7O87_01450</name>
</gene>
<dbReference type="EMBL" id="NBYN01000004">
    <property type="protein sequence ID" value="OSO97200.1"/>
    <property type="molecule type" value="Genomic_DNA"/>
</dbReference>
<evidence type="ECO:0000256" key="2">
    <source>
        <dbReference type="SAM" id="SignalP"/>
    </source>
</evidence>
<reference evidence="4" key="1">
    <citation type="submission" date="2017-04" db="EMBL/GenBank/DDBJ databases">
        <authorList>
            <person name="Abreu V.A."/>
            <person name="Popin R.V."/>
            <person name="Rigonato J."/>
            <person name="Andreote A.P."/>
            <person name="Schaker P.C."/>
            <person name="Hoff-Risseti C."/>
            <person name="Alvarenga D.O."/>
            <person name="Varani A.M."/>
            <person name="Fiore M.F."/>
        </authorList>
    </citation>
    <scope>NUCLEOTIDE SEQUENCE [LARGE SCALE GENOMIC DNA]</scope>
    <source>
        <strain evidence="4">CENA303</strain>
    </source>
</reference>
<dbReference type="RefSeq" id="WP_085726888.1">
    <property type="nucleotide sequence ID" value="NZ_NBYN01000004.1"/>
</dbReference>
<dbReference type="Proteomes" id="UP000192997">
    <property type="component" value="Unassembled WGS sequence"/>
</dbReference>
<keyword evidence="2" id="KW-0732">Signal</keyword>